<evidence type="ECO:0000256" key="1">
    <source>
        <dbReference type="ARBA" id="ARBA00010169"/>
    </source>
</evidence>
<dbReference type="InterPro" id="IPR004323">
    <property type="entry name" value="Ion_tolerance_CutA"/>
</dbReference>
<dbReference type="PANTHER" id="PTHR23419">
    <property type="entry name" value="DIVALENT CATION TOLERANCE CUTA-RELATED"/>
    <property type="match status" value="1"/>
</dbReference>
<reference evidence="2 3" key="1">
    <citation type="journal article" date="2015" name="Nature">
        <title>rRNA introns, odd ribosomes, and small enigmatic genomes across a large radiation of phyla.</title>
        <authorList>
            <person name="Brown C.T."/>
            <person name="Hug L.A."/>
            <person name="Thomas B.C."/>
            <person name="Sharon I."/>
            <person name="Castelle C.J."/>
            <person name="Singh A."/>
            <person name="Wilkins M.J."/>
            <person name="Williams K.H."/>
            <person name="Banfield J.F."/>
        </authorList>
    </citation>
    <scope>NUCLEOTIDE SEQUENCE [LARGE SCALE GENOMIC DNA]</scope>
</reference>
<dbReference type="Pfam" id="PF03091">
    <property type="entry name" value="CutA1"/>
    <property type="match status" value="1"/>
</dbReference>
<gene>
    <name evidence="2" type="ORF">UX10_C0031G0010</name>
</gene>
<dbReference type="AlphaFoldDB" id="A0A0G1ME03"/>
<dbReference type="SUPFAM" id="SSF54913">
    <property type="entry name" value="GlnB-like"/>
    <property type="match status" value="1"/>
</dbReference>
<evidence type="ECO:0000313" key="2">
    <source>
        <dbReference type="EMBL" id="KKU06489.1"/>
    </source>
</evidence>
<comment type="caution">
    <text evidence="2">The sequence shown here is derived from an EMBL/GenBank/DDBJ whole genome shotgun (WGS) entry which is preliminary data.</text>
</comment>
<accession>A0A0G1ME03</accession>
<name>A0A0G1ME03_9BACT</name>
<organism evidence="2 3">
    <name type="scientific">Candidatus Magasanikbacteria bacterium GW2011_GWA2_45_39</name>
    <dbReference type="NCBI Taxonomy" id="1619041"/>
    <lineage>
        <taxon>Bacteria</taxon>
        <taxon>Candidatus Magasanikiibacteriota</taxon>
    </lineage>
</organism>
<dbReference type="Gene3D" id="3.30.70.120">
    <property type="match status" value="1"/>
</dbReference>
<proteinExistence type="inferred from homology"/>
<sequence>MSHSSQSKKFIIIYITYPNLKEAKRVTGILLKQRLIACANYFFVESSYRWLATSLASDGGKGKVENAKEVVSILKTKKANWEKVKKAVEARHPYETPCIMKLEVESNEAFADWIEKETK</sequence>
<dbReference type="PANTHER" id="PTHR23419:SF8">
    <property type="entry name" value="FI09726P"/>
    <property type="match status" value="1"/>
</dbReference>
<comment type="similarity">
    <text evidence="1">Belongs to the CutA family.</text>
</comment>
<protein>
    <submittedName>
        <fullName evidence="2">Periplasmic divalent cation tolerance protein</fullName>
    </submittedName>
</protein>
<dbReference type="Proteomes" id="UP000033999">
    <property type="component" value="Unassembled WGS sequence"/>
</dbReference>
<dbReference type="InterPro" id="IPR011322">
    <property type="entry name" value="N-reg_PII-like_a/b"/>
</dbReference>
<dbReference type="GO" id="GO:0005507">
    <property type="term" value="F:copper ion binding"/>
    <property type="evidence" value="ECO:0007669"/>
    <property type="project" value="TreeGrafter"/>
</dbReference>
<dbReference type="InterPro" id="IPR015867">
    <property type="entry name" value="N-reg_PII/ATP_PRibTrfase_C"/>
</dbReference>
<dbReference type="EMBL" id="LCKX01000031">
    <property type="protein sequence ID" value="KKU06489.1"/>
    <property type="molecule type" value="Genomic_DNA"/>
</dbReference>
<dbReference type="GO" id="GO:0010038">
    <property type="term" value="P:response to metal ion"/>
    <property type="evidence" value="ECO:0007669"/>
    <property type="project" value="InterPro"/>
</dbReference>
<evidence type="ECO:0000313" key="3">
    <source>
        <dbReference type="Proteomes" id="UP000033999"/>
    </source>
</evidence>